<reference evidence="3" key="1">
    <citation type="submission" date="2022-08" db="EMBL/GenBank/DDBJ databases">
        <title>Novel sulfate-reducing endosymbionts in the free-living metamonad Anaeramoeba.</title>
        <authorList>
            <person name="Jerlstrom-Hultqvist J."/>
            <person name="Cepicka I."/>
            <person name="Gallot-Lavallee L."/>
            <person name="Salas-Leiva D."/>
            <person name="Curtis B.A."/>
            <person name="Zahonova K."/>
            <person name="Pipaliya S."/>
            <person name="Dacks J."/>
            <person name="Roger A.J."/>
        </authorList>
    </citation>
    <scope>NUCLEOTIDE SEQUENCE</scope>
    <source>
        <strain evidence="3">Schooner1</strain>
    </source>
</reference>
<keyword evidence="4" id="KW-1185">Reference proteome</keyword>
<feature type="compositionally biased region" description="Basic residues" evidence="1">
    <location>
        <begin position="180"/>
        <end position="192"/>
    </location>
</feature>
<keyword evidence="2" id="KW-0812">Transmembrane</keyword>
<keyword evidence="2" id="KW-0472">Membrane</keyword>
<feature type="region of interest" description="Disordered" evidence="1">
    <location>
        <begin position="109"/>
        <end position="275"/>
    </location>
</feature>
<dbReference type="EMBL" id="JAOAOG010000279">
    <property type="protein sequence ID" value="KAJ6233334.1"/>
    <property type="molecule type" value="Genomic_DNA"/>
</dbReference>
<feature type="compositionally biased region" description="Acidic residues" evidence="1">
    <location>
        <begin position="109"/>
        <end position="118"/>
    </location>
</feature>
<feature type="compositionally biased region" description="Basic and acidic residues" evidence="1">
    <location>
        <begin position="120"/>
        <end position="132"/>
    </location>
</feature>
<feature type="compositionally biased region" description="Polar residues" evidence="1">
    <location>
        <begin position="133"/>
        <end position="143"/>
    </location>
</feature>
<feature type="transmembrane region" description="Helical" evidence="2">
    <location>
        <begin position="47"/>
        <end position="67"/>
    </location>
</feature>
<feature type="compositionally biased region" description="Acidic residues" evidence="1">
    <location>
        <begin position="260"/>
        <end position="275"/>
    </location>
</feature>
<comment type="caution">
    <text evidence="3">The sequence shown here is derived from an EMBL/GenBank/DDBJ whole genome shotgun (WGS) entry which is preliminary data.</text>
</comment>
<evidence type="ECO:0000313" key="4">
    <source>
        <dbReference type="Proteomes" id="UP001150062"/>
    </source>
</evidence>
<evidence type="ECO:0000256" key="1">
    <source>
        <dbReference type="SAM" id="MobiDB-lite"/>
    </source>
</evidence>
<feature type="transmembrane region" description="Helical" evidence="2">
    <location>
        <begin position="6"/>
        <end position="27"/>
    </location>
</feature>
<organism evidence="3 4">
    <name type="scientific">Anaeramoeba flamelloides</name>
    <dbReference type="NCBI Taxonomy" id="1746091"/>
    <lineage>
        <taxon>Eukaryota</taxon>
        <taxon>Metamonada</taxon>
        <taxon>Anaeramoebidae</taxon>
        <taxon>Anaeramoeba</taxon>
    </lineage>
</organism>
<keyword evidence="2" id="KW-1133">Transmembrane helix</keyword>
<evidence type="ECO:0000256" key="2">
    <source>
        <dbReference type="SAM" id="Phobius"/>
    </source>
</evidence>
<gene>
    <name evidence="3" type="ORF">M0813_04204</name>
</gene>
<dbReference type="Proteomes" id="UP001150062">
    <property type="component" value="Unassembled WGS sequence"/>
</dbReference>
<accession>A0ABQ8XLM4</accession>
<sequence>MSVSLSALDWIILIIASLSAFLLFFVFILIHRTRKQEFNDLWKIRHFLVLFAILSILGNLFTTNLWWAEKGLASISNNTQNYTFVLKPILDMRKFDRINMSEFDPLIADEQEESESSDINDLHSDVESDKSSEQSPKLQIKTKNQIDDVDSDPFSSSEEEDKKKKKEHKRKKEKQEKNKDKHKIPSKKKKATKNLTSDEDIADTGITPKKLKSKKTKKSSNSKKHVKNKKKAIIQDSESESEKSSSSSGKLQIKIKNQVDDDDDDDSDPFADFSD</sequence>
<evidence type="ECO:0000313" key="3">
    <source>
        <dbReference type="EMBL" id="KAJ6233334.1"/>
    </source>
</evidence>
<name>A0ABQ8XLM4_9EUKA</name>
<feature type="compositionally biased region" description="Basic residues" evidence="1">
    <location>
        <begin position="209"/>
        <end position="232"/>
    </location>
</feature>
<protein>
    <submittedName>
        <fullName evidence="3">Membrane protein ch1 related</fullName>
    </submittedName>
</protein>
<proteinExistence type="predicted"/>
<feature type="compositionally biased region" description="Basic residues" evidence="1">
    <location>
        <begin position="163"/>
        <end position="172"/>
    </location>
</feature>